<sequence>TESVYHVTLNGATKTRRLSFIHQQLDDLESPGDARFWIGDDSIGSDKISIDSRTGEIILDPTLPLISFSVTGYATLHSGSNQFDAHAVVRVHVVCYIGSHVWDSVRRLSHMNMMSPLELCHFDLRVAEIYSEKETTDDQSTYQSIQLVYRIHLQHFGYLTQTRLICVAEEGIRLENADLGEIGPGMECPTYVSRNMLVAKNRDQLEVYLEDLCAVGGQSSWVS</sequence>
<dbReference type="EMBL" id="JXXN02007797">
    <property type="protein sequence ID" value="THD18976.1"/>
    <property type="molecule type" value="Genomic_DNA"/>
</dbReference>
<proteinExistence type="predicted"/>
<gene>
    <name evidence="1" type="ORF">D915_010282</name>
</gene>
<name>A0A4E0QZM4_FASHE</name>
<dbReference type="AlphaFoldDB" id="A0A4E0QZM4"/>
<comment type="caution">
    <text evidence="1">The sequence shown here is derived from an EMBL/GenBank/DDBJ whole genome shotgun (WGS) entry which is preliminary data.</text>
</comment>
<keyword evidence="2" id="KW-1185">Reference proteome</keyword>
<dbReference type="Proteomes" id="UP000230066">
    <property type="component" value="Unassembled WGS sequence"/>
</dbReference>
<organism evidence="1 2">
    <name type="scientific">Fasciola hepatica</name>
    <name type="common">Liver fluke</name>
    <dbReference type="NCBI Taxonomy" id="6192"/>
    <lineage>
        <taxon>Eukaryota</taxon>
        <taxon>Metazoa</taxon>
        <taxon>Spiralia</taxon>
        <taxon>Lophotrochozoa</taxon>
        <taxon>Platyhelminthes</taxon>
        <taxon>Trematoda</taxon>
        <taxon>Digenea</taxon>
        <taxon>Plagiorchiida</taxon>
        <taxon>Echinostomata</taxon>
        <taxon>Echinostomatoidea</taxon>
        <taxon>Fasciolidae</taxon>
        <taxon>Fasciola</taxon>
    </lineage>
</organism>
<evidence type="ECO:0000313" key="2">
    <source>
        <dbReference type="Proteomes" id="UP000230066"/>
    </source>
</evidence>
<feature type="non-terminal residue" evidence="1">
    <location>
        <position position="1"/>
    </location>
</feature>
<protein>
    <submittedName>
        <fullName evidence="1">Uncharacterized protein</fullName>
    </submittedName>
</protein>
<reference evidence="1" key="1">
    <citation type="submission" date="2019-03" db="EMBL/GenBank/DDBJ databases">
        <title>Improved annotation for the trematode Fasciola hepatica.</title>
        <authorList>
            <person name="Choi Y.-J."/>
            <person name="Martin J."/>
            <person name="Mitreva M."/>
        </authorList>
    </citation>
    <scope>NUCLEOTIDE SEQUENCE [LARGE SCALE GENOMIC DNA]</scope>
</reference>
<accession>A0A4E0QZM4</accession>
<evidence type="ECO:0000313" key="1">
    <source>
        <dbReference type="EMBL" id="THD18976.1"/>
    </source>
</evidence>